<dbReference type="RefSeq" id="WP_386809156.1">
    <property type="nucleotide sequence ID" value="NZ_JBHTMV010000004.1"/>
</dbReference>
<gene>
    <name evidence="4" type="ORF">ACFQ5N_08950</name>
</gene>
<comment type="caution">
    <text evidence="4">The sequence shown here is derived from an EMBL/GenBank/DDBJ whole genome shotgun (WGS) entry which is preliminary data.</text>
</comment>
<dbReference type="InterPro" id="IPR013785">
    <property type="entry name" value="Aldolase_TIM"/>
</dbReference>
<protein>
    <submittedName>
        <fullName evidence="4">Thiamine phosphate synthase</fullName>
    </submittedName>
</protein>
<evidence type="ECO:0000259" key="3">
    <source>
        <dbReference type="Pfam" id="PF02581"/>
    </source>
</evidence>
<reference evidence="5" key="1">
    <citation type="journal article" date="2019" name="Int. J. Syst. Evol. Microbiol.">
        <title>The Global Catalogue of Microorganisms (GCM) 10K type strain sequencing project: providing services to taxonomists for standard genome sequencing and annotation.</title>
        <authorList>
            <consortium name="The Broad Institute Genomics Platform"/>
            <consortium name="The Broad Institute Genome Sequencing Center for Infectious Disease"/>
            <person name="Wu L."/>
            <person name="Ma J."/>
        </authorList>
    </citation>
    <scope>NUCLEOTIDE SEQUENCE [LARGE SCALE GENOMIC DNA]</scope>
    <source>
        <strain evidence="5">CCUG 62221</strain>
    </source>
</reference>
<sequence>MFIPKLHYISQGDSPKDHIENIQKACTSGVELVQLNLKNISEKKYLKTANEVIKITSHFQTRLIILNHYKIAKDIKADGVFLDNLTICPSEVRKHLYTWQLIGVATNTLKDCEFLIAKEVDYLCLGPFKQVTNTNNSTTELGLNGYSLITEALQTSTPIIAFGGVTTKNVLELLKAGVSGVSSSKEITSNFNSIQTFNQLLNASSTKEQRYTFE</sequence>
<dbReference type="Gene3D" id="3.20.20.70">
    <property type="entry name" value="Aldolase class I"/>
    <property type="match status" value="1"/>
</dbReference>
<dbReference type="InterPro" id="IPR036206">
    <property type="entry name" value="ThiamineP_synth_sf"/>
</dbReference>
<dbReference type="CDD" id="cd00564">
    <property type="entry name" value="TMP_TenI"/>
    <property type="match status" value="1"/>
</dbReference>
<name>A0ABW3WRR5_9FLAO</name>
<comment type="pathway">
    <text evidence="1">Cofactor biosynthesis; thiamine diphosphate biosynthesis.</text>
</comment>
<dbReference type="InterPro" id="IPR022998">
    <property type="entry name" value="ThiamineP_synth_TenI"/>
</dbReference>
<keyword evidence="2" id="KW-0784">Thiamine biosynthesis</keyword>
<feature type="domain" description="Thiamine phosphate synthase/TenI" evidence="3">
    <location>
        <begin position="12"/>
        <end position="186"/>
    </location>
</feature>
<dbReference type="Pfam" id="PF02581">
    <property type="entry name" value="TMP-TENI"/>
    <property type="match status" value="1"/>
</dbReference>
<dbReference type="EMBL" id="JBHTMV010000004">
    <property type="protein sequence ID" value="MFD1293961.1"/>
    <property type="molecule type" value="Genomic_DNA"/>
</dbReference>
<evidence type="ECO:0000313" key="5">
    <source>
        <dbReference type="Proteomes" id="UP001597241"/>
    </source>
</evidence>
<dbReference type="SUPFAM" id="SSF51391">
    <property type="entry name" value="Thiamin phosphate synthase"/>
    <property type="match status" value="1"/>
</dbReference>
<evidence type="ECO:0000313" key="4">
    <source>
        <dbReference type="EMBL" id="MFD1293961.1"/>
    </source>
</evidence>
<proteinExistence type="predicted"/>
<organism evidence="4 5">
    <name type="scientific">Lutibacter holmesii</name>
    <dbReference type="NCBI Taxonomy" id="1137985"/>
    <lineage>
        <taxon>Bacteria</taxon>
        <taxon>Pseudomonadati</taxon>
        <taxon>Bacteroidota</taxon>
        <taxon>Flavobacteriia</taxon>
        <taxon>Flavobacteriales</taxon>
        <taxon>Flavobacteriaceae</taxon>
        <taxon>Lutibacter</taxon>
    </lineage>
</organism>
<dbReference type="Proteomes" id="UP001597241">
    <property type="component" value="Unassembled WGS sequence"/>
</dbReference>
<accession>A0ABW3WRR5</accession>
<keyword evidence="5" id="KW-1185">Reference proteome</keyword>
<dbReference type="PANTHER" id="PTHR20857:SF23">
    <property type="entry name" value="THIAMINE BIOSYNTHETIC BIFUNCTIONAL ENZYME"/>
    <property type="match status" value="1"/>
</dbReference>
<evidence type="ECO:0000256" key="2">
    <source>
        <dbReference type="ARBA" id="ARBA00022977"/>
    </source>
</evidence>
<dbReference type="PANTHER" id="PTHR20857">
    <property type="entry name" value="THIAMINE-PHOSPHATE PYROPHOSPHORYLASE"/>
    <property type="match status" value="1"/>
</dbReference>
<evidence type="ECO:0000256" key="1">
    <source>
        <dbReference type="ARBA" id="ARBA00004948"/>
    </source>
</evidence>